<evidence type="ECO:0000313" key="1">
    <source>
        <dbReference type="EMBL" id="DAD43125.1"/>
    </source>
</evidence>
<accession>A0A822ZI33</accession>
<dbReference type="Proteomes" id="UP000607653">
    <property type="component" value="Unassembled WGS sequence"/>
</dbReference>
<comment type="caution">
    <text evidence="1">The sequence shown here is derived from an EMBL/GenBank/DDBJ whole genome shotgun (WGS) entry which is preliminary data.</text>
</comment>
<dbReference type="AlphaFoldDB" id="A0A822ZI33"/>
<reference evidence="1 2" key="1">
    <citation type="journal article" date="2020" name="Mol. Biol. Evol.">
        <title>Distinct Expression and Methylation Patterns for Genes with Different Fates following a Single Whole-Genome Duplication in Flowering Plants.</title>
        <authorList>
            <person name="Shi T."/>
            <person name="Rahmani R.S."/>
            <person name="Gugger P.F."/>
            <person name="Wang M."/>
            <person name="Li H."/>
            <person name="Zhang Y."/>
            <person name="Li Z."/>
            <person name="Wang Q."/>
            <person name="Van de Peer Y."/>
            <person name="Marchal K."/>
            <person name="Chen J."/>
        </authorList>
    </citation>
    <scope>NUCLEOTIDE SEQUENCE [LARGE SCALE GENOMIC DNA]</scope>
    <source>
        <tissue evidence="1">Leaf</tissue>
    </source>
</reference>
<dbReference type="EMBL" id="DUZY01000006">
    <property type="protein sequence ID" value="DAD43125.1"/>
    <property type="molecule type" value="Genomic_DNA"/>
</dbReference>
<evidence type="ECO:0000313" key="2">
    <source>
        <dbReference type="Proteomes" id="UP000607653"/>
    </source>
</evidence>
<proteinExistence type="predicted"/>
<name>A0A822ZI33_NELNU</name>
<organism evidence="1 2">
    <name type="scientific">Nelumbo nucifera</name>
    <name type="common">Sacred lotus</name>
    <dbReference type="NCBI Taxonomy" id="4432"/>
    <lineage>
        <taxon>Eukaryota</taxon>
        <taxon>Viridiplantae</taxon>
        <taxon>Streptophyta</taxon>
        <taxon>Embryophyta</taxon>
        <taxon>Tracheophyta</taxon>
        <taxon>Spermatophyta</taxon>
        <taxon>Magnoliopsida</taxon>
        <taxon>Proteales</taxon>
        <taxon>Nelumbonaceae</taxon>
        <taxon>Nelumbo</taxon>
    </lineage>
</organism>
<gene>
    <name evidence="1" type="ORF">HUJ06_001355</name>
</gene>
<protein>
    <submittedName>
        <fullName evidence="1">Uncharacterized protein</fullName>
    </submittedName>
</protein>
<sequence length="48" mass="5914">MQLQLFRWSYSHVMEKDVVGFEEDMKILLNRLIHKEEQSLHLLWNLSQ</sequence>
<keyword evidence="2" id="KW-1185">Reference proteome</keyword>